<protein>
    <recommendedName>
        <fullName evidence="3">Carboxypeptidase regulatory-like domain-containing protein</fullName>
    </recommendedName>
</protein>
<evidence type="ECO:0008006" key="3">
    <source>
        <dbReference type="Google" id="ProtNLM"/>
    </source>
</evidence>
<sequence length="109" mass="12341">MSGYTELIIPPGKFNNCNVAQVVISMEAFCEVLLTGTVFNTRGEAIEGAVVRITAVNSLWQRKILGYVVTNQFGEFAVTVEKNSNIDYQLDIYEPILRDEERTKPWHTQ</sequence>
<reference evidence="1 2" key="1">
    <citation type="submission" date="2016-08" db="EMBL/GenBank/DDBJ databases">
        <title>A new outlook on sporulation: Clostridium algidixylanolyticum.</title>
        <authorList>
            <person name="Poppleton D.I."/>
            <person name="Gribaldo S."/>
        </authorList>
    </citation>
    <scope>NUCLEOTIDE SEQUENCE [LARGE SCALE GENOMIC DNA]</scope>
    <source>
        <strain evidence="1 2">SPL73</strain>
    </source>
</reference>
<evidence type="ECO:0000313" key="2">
    <source>
        <dbReference type="Proteomes" id="UP000284277"/>
    </source>
</evidence>
<dbReference type="OrthoDB" id="1913141at2"/>
<gene>
    <name evidence="1" type="ORF">BET01_02435</name>
</gene>
<dbReference type="SUPFAM" id="SSF49464">
    <property type="entry name" value="Carboxypeptidase regulatory domain-like"/>
    <property type="match status" value="1"/>
</dbReference>
<accession>A0A419TCL3</accession>
<dbReference type="InterPro" id="IPR008969">
    <property type="entry name" value="CarboxyPept-like_regulatory"/>
</dbReference>
<name>A0A419TCL3_9FIRM</name>
<keyword evidence="2" id="KW-1185">Reference proteome</keyword>
<dbReference type="AlphaFoldDB" id="A0A419TCL3"/>
<comment type="caution">
    <text evidence="1">The sequence shown here is derived from an EMBL/GenBank/DDBJ whole genome shotgun (WGS) entry which is preliminary data.</text>
</comment>
<organism evidence="1 2">
    <name type="scientific">Lacrimispora algidixylanolytica</name>
    <dbReference type="NCBI Taxonomy" id="94868"/>
    <lineage>
        <taxon>Bacteria</taxon>
        <taxon>Bacillati</taxon>
        <taxon>Bacillota</taxon>
        <taxon>Clostridia</taxon>
        <taxon>Lachnospirales</taxon>
        <taxon>Lachnospiraceae</taxon>
        <taxon>Lacrimispora</taxon>
    </lineage>
</organism>
<evidence type="ECO:0000313" key="1">
    <source>
        <dbReference type="EMBL" id="RKD35221.1"/>
    </source>
</evidence>
<dbReference type="RefSeq" id="WP_120195160.1">
    <property type="nucleotide sequence ID" value="NZ_MCIA01000001.1"/>
</dbReference>
<dbReference type="EMBL" id="MCIA01000001">
    <property type="protein sequence ID" value="RKD35221.1"/>
    <property type="molecule type" value="Genomic_DNA"/>
</dbReference>
<proteinExistence type="predicted"/>
<dbReference type="Proteomes" id="UP000284277">
    <property type="component" value="Unassembled WGS sequence"/>
</dbReference>